<dbReference type="SMART" id="SM00387">
    <property type="entry name" value="HATPase_c"/>
    <property type="match status" value="1"/>
</dbReference>
<dbReference type="InterPro" id="IPR035965">
    <property type="entry name" value="PAS-like_dom_sf"/>
</dbReference>
<dbReference type="Pfam" id="PF08448">
    <property type="entry name" value="PAS_4"/>
    <property type="match status" value="1"/>
</dbReference>
<dbReference type="Proteomes" id="UP001501496">
    <property type="component" value="Unassembled WGS sequence"/>
</dbReference>
<keyword evidence="6" id="KW-0175">Coiled coil</keyword>
<feature type="domain" description="PAC" evidence="10">
    <location>
        <begin position="707"/>
        <end position="759"/>
    </location>
</feature>
<comment type="catalytic activity">
    <reaction evidence="1">
        <text>ATP + protein L-histidine = ADP + protein N-phospho-L-histidine.</text>
        <dbReference type="EC" id="2.7.13.3"/>
    </reaction>
</comment>
<evidence type="ECO:0000256" key="2">
    <source>
        <dbReference type="ARBA" id="ARBA00012438"/>
    </source>
</evidence>
<evidence type="ECO:0000256" key="4">
    <source>
        <dbReference type="ARBA" id="ARBA00022679"/>
    </source>
</evidence>
<keyword evidence="7" id="KW-1133">Transmembrane helix</keyword>
<dbReference type="Pfam" id="PF13426">
    <property type="entry name" value="PAS_9"/>
    <property type="match status" value="2"/>
</dbReference>
<feature type="transmembrane region" description="Helical" evidence="7">
    <location>
        <begin position="12"/>
        <end position="30"/>
    </location>
</feature>
<evidence type="ECO:0000256" key="6">
    <source>
        <dbReference type="SAM" id="Coils"/>
    </source>
</evidence>
<dbReference type="Pfam" id="PF02518">
    <property type="entry name" value="HATPase_c"/>
    <property type="match status" value="1"/>
</dbReference>
<reference evidence="12" key="1">
    <citation type="journal article" date="2019" name="Int. J. Syst. Evol. Microbiol.">
        <title>The Global Catalogue of Microorganisms (GCM) 10K type strain sequencing project: providing services to taxonomists for standard genome sequencing and annotation.</title>
        <authorList>
            <consortium name="The Broad Institute Genomics Platform"/>
            <consortium name="The Broad Institute Genome Sequencing Center for Infectious Disease"/>
            <person name="Wu L."/>
            <person name="Ma J."/>
        </authorList>
    </citation>
    <scope>NUCLEOTIDE SEQUENCE [LARGE SCALE GENOMIC DNA]</scope>
    <source>
        <strain evidence="12">JCM 17630</strain>
    </source>
</reference>
<gene>
    <name evidence="11" type="ORF">GCM10022291_04830</name>
</gene>
<dbReference type="SUPFAM" id="SSF55874">
    <property type="entry name" value="ATPase domain of HSP90 chaperone/DNA topoisomerase II/histidine kinase"/>
    <property type="match status" value="1"/>
</dbReference>
<keyword evidence="3" id="KW-0597">Phosphoprotein</keyword>
<dbReference type="PRINTS" id="PR00344">
    <property type="entry name" value="BCTRLSENSOR"/>
</dbReference>
<feature type="domain" description="Histidine kinase" evidence="8">
    <location>
        <begin position="899"/>
        <end position="1108"/>
    </location>
</feature>
<evidence type="ECO:0000256" key="7">
    <source>
        <dbReference type="SAM" id="Phobius"/>
    </source>
</evidence>
<dbReference type="InterPro" id="IPR003594">
    <property type="entry name" value="HATPase_dom"/>
</dbReference>
<evidence type="ECO:0000256" key="1">
    <source>
        <dbReference type="ARBA" id="ARBA00000085"/>
    </source>
</evidence>
<dbReference type="EC" id="2.7.13.3" evidence="2"/>
<feature type="coiled-coil region" evidence="6">
    <location>
        <begin position="211"/>
        <end position="238"/>
    </location>
</feature>
<keyword evidence="7" id="KW-0472">Membrane</keyword>
<comment type="caution">
    <text evidence="11">The sequence shown here is derived from an EMBL/GenBank/DDBJ whole genome shotgun (WGS) entry which is preliminary data.</text>
</comment>
<feature type="domain" description="PAC" evidence="10">
    <location>
        <begin position="438"/>
        <end position="489"/>
    </location>
</feature>
<dbReference type="Gene3D" id="3.30.450.20">
    <property type="entry name" value="PAS domain"/>
    <property type="match status" value="5"/>
</dbReference>
<dbReference type="InterPro" id="IPR004358">
    <property type="entry name" value="Sig_transdc_His_kin-like_C"/>
</dbReference>
<dbReference type="PROSITE" id="PS50113">
    <property type="entry name" value="PAC"/>
    <property type="match status" value="3"/>
</dbReference>
<dbReference type="InterPro" id="IPR000700">
    <property type="entry name" value="PAS-assoc_C"/>
</dbReference>
<evidence type="ECO:0000313" key="12">
    <source>
        <dbReference type="Proteomes" id="UP001501496"/>
    </source>
</evidence>
<keyword evidence="4" id="KW-0808">Transferase</keyword>
<name>A0ABP8C0V9_9FLAO</name>
<dbReference type="InterPro" id="IPR001610">
    <property type="entry name" value="PAC"/>
</dbReference>
<proteinExistence type="predicted"/>
<dbReference type="SMART" id="SM00086">
    <property type="entry name" value="PAC"/>
    <property type="match status" value="5"/>
</dbReference>
<dbReference type="InterPro" id="IPR000014">
    <property type="entry name" value="PAS"/>
</dbReference>
<keyword evidence="5" id="KW-0418">Kinase</keyword>
<dbReference type="PANTHER" id="PTHR43304">
    <property type="entry name" value="PHYTOCHROME-LIKE PROTEIN CPH1"/>
    <property type="match status" value="1"/>
</dbReference>
<evidence type="ECO:0000259" key="8">
    <source>
        <dbReference type="PROSITE" id="PS50109"/>
    </source>
</evidence>
<evidence type="ECO:0000259" key="10">
    <source>
        <dbReference type="PROSITE" id="PS50113"/>
    </source>
</evidence>
<dbReference type="InterPro" id="IPR013655">
    <property type="entry name" value="PAS_fold_3"/>
</dbReference>
<dbReference type="NCBIfam" id="TIGR00229">
    <property type="entry name" value="sensory_box"/>
    <property type="match status" value="4"/>
</dbReference>
<protein>
    <recommendedName>
        <fullName evidence="2">histidine kinase</fullName>
        <ecNumber evidence="2">2.7.13.3</ecNumber>
    </recommendedName>
</protein>
<sequence length="1108" mass="125872">MKKQQEAIKKRYIFFISLITLLIITILFTIQSSVSSQVLNSKIINIAIKQSLISQDINRQLISIGNNKALEANLTPVKELAKELDSIIALQENAKLEQEDNAELNSLLNKNREYLERVLFSSNAIISTSNLELINKHVNFIAKAESSYLNNIESLINMGQDVESKRLNSVKRIVVFLLLGIIVMLLNGFFFVLRPAFKAFIKKNSALQKSNEALQLSEKQIKENLVNLKKLKSDLELKETYNKIFIEQAPTAIAMLDNNMCYMAVSEKWVSDYKMERETIVGRSHYELFPDTNEVWKERYENCLKGAVDACDEAPVELNDGSIKWIFWDIKPWYISKGNIGGLIVYTGDITEAKNSQKEKILIEEILDKTNEIARIGTWELDLEKNKIYWSKVVCEIHEVPEGYVPDLETGINFYKEGDSRNKIRKCVQEAIEQGKAYDVEVELVTNKGNIIWARAIGQVQFVNGKCMRLFGVFQDISEVKFSQTALKKAHIELKAIFNSGPIAIITTDNNGVINHFNYGAELMLGYTAKEILGFEKPEIYHLEEELLSVKNECGKLNETLKNFNVYKALTAGKAFDRREWTYRRKDGSIFPVELTLTAIKDDAGEQMGYMAVATNISERKKSEHEILKKNQLLLYAEKITMMGNWQWNVVTNVVKWSPNLYNIFGIDEKEYPELDYGSSFKFIHPDDLPLVTSWVQTSIANKKFPDNFSYRIITKKGETKIVKLLGEVVVNKKGEVVELIGTCQDVTEQKMAEKKFKGLLESAPDAMVIVDEKREIQLINKQAERLFGYKEEELLNKSVEILLPNRYHQEGYFSKLKTRAVGVQEELYGKNKNGKEIPVQMTLSPLKTEEGYLLSAAIRDITAQKAANLKIVKAKDDLELYAKRLTVQNTQLADFAQITSHNLRAPVSNLNSLLYLYRNAESAEDKALLFNKFEKTINSLTLTLNTLVEAIKTKNDESTSTEVIDFEDVMSKTQEALSGEIIKTNAIINTDFSNAPKINYNKDYLESIFLNLVGNAIKYKSEDKTPKIDIETKAVNGEIQLVINDNGLGINMSRHGKKLFGLNKTFHRHPDAKGIGLYMTKVQIEAMGGTIKASSKVGEGTNFIINF</sequence>
<dbReference type="PROSITE" id="PS50112">
    <property type="entry name" value="PAS"/>
    <property type="match status" value="3"/>
</dbReference>
<keyword evidence="12" id="KW-1185">Reference proteome</keyword>
<evidence type="ECO:0000259" key="9">
    <source>
        <dbReference type="PROSITE" id="PS50112"/>
    </source>
</evidence>
<dbReference type="RefSeq" id="WP_344786473.1">
    <property type="nucleotide sequence ID" value="NZ_BAABCA010000001.1"/>
</dbReference>
<keyword evidence="7" id="KW-0812">Transmembrane</keyword>
<organism evidence="11 12">
    <name type="scientific">Postechiella marina</name>
    <dbReference type="NCBI Taxonomy" id="943941"/>
    <lineage>
        <taxon>Bacteria</taxon>
        <taxon>Pseudomonadati</taxon>
        <taxon>Bacteroidota</taxon>
        <taxon>Flavobacteriia</taxon>
        <taxon>Flavobacteriales</taxon>
        <taxon>Flavobacteriaceae</taxon>
        <taxon>Postechiella</taxon>
    </lineage>
</organism>
<dbReference type="InterPro" id="IPR013656">
    <property type="entry name" value="PAS_4"/>
</dbReference>
<dbReference type="PANTHER" id="PTHR43304:SF1">
    <property type="entry name" value="PAC DOMAIN-CONTAINING PROTEIN"/>
    <property type="match status" value="1"/>
</dbReference>
<dbReference type="SMART" id="SM00091">
    <property type="entry name" value="PAS"/>
    <property type="match status" value="4"/>
</dbReference>
<dbReference type="EMBL" id="BAABCA010000001">
    <property type="protein sequence ID" value="GAA4231728.1"/>
    <property type="molecule type" value="Genomic_DNA"/>
</dbReference>
<dbReference type="InterPro" id="IPR036890">
    <property type="entry name" value="HATPase_C_sf"/>
</dbReference>
<dbReference type="CDD" id="cd00130">
    <property type="entry name" value="PAS"/>
    <property type="match status" value="5"/>
</dbReference>
<feature type="coiled-coil region" evidence="6">
    <location>
        <begin position="77"/>
        <end position="107"/>
    </location>
</feature>
<feature type="domain" description="PAS" evidence="9">
    <location>
        <begin position="490"/>
        <end position="534"/>
    </location>
</feature>
<dbReference type="InterPro" id="IPR005467">
    <property type="entry name" value="His_kinase_dom"/>
</dbReference>
<dbReference type="SUPFAM" id="SSF55785">
    <property type="entry name" value="PYP-like sensor domain (PAS domain)"/>
    <property type="match status" value="5"/>
</dbReference>
<evidence type="ECO:0000313" key="11">
    <source>
        <dbReference type="EMBL" id="GAA4231728.1"/>
    </source>
</evidence>
<feature type="domain" description="PAS" evidence="9">
    <location>
        <begin position="753"/>
        <end position="806"/>
    </location>
</feature>
<feature type="domain" description="PAC" evidence="10">
    <location>
        <begin position="577"/>
        <end position="629"/>
    </location>
</feature>
<dbReference type="InterPro" id="IPR052162">
    <property type="entry name" value="Sensor_kinase/Photoreceptor"/>
</dbReference>
<accession>A0ABP8C0V9</accession>
<dbReference type="Gene3D" id="2.10.70.100">
    <property type="match status" value="1"/>
</dbReference>
<feature type="domain" description="PAS" evidence="9">
    <location>
        <begin position="654"/>
        <end position="703"/>
    </location>
</feature>
<dbReference type="Gene3D" id="3.30.565.10">
    <property type="entry name" value="Histidine kinase-like ATPase, C-terminal domain"/>
    <property type="match status" value="1"/>
</dbReference>
<dbReference type="Pfam" id="PF08447">
    <property type="entry name" value="PAS_3"/>
    <property type="match status" value="2"/>
</dbReference>
<dbReference type="PROSITE" id="PS50109">
    <property type="entry name" value="HIS_KIN"/>
    <property type="match status" value="1"/>
</dbReference>
<evidence type="ECO:0000256" key="5">
    <source>
        <dbReference type="ARBA" id="ARBA00022777"/>
    </source>
</evidence>
<feature type="transmembrane region" description="Helical" evidence="7">
    <location>
        <begin position="173"/>
        <end position="193"/>
    </location>
</feature>
<evidence type="ECO:0000256" key="3">
    <source>
        <dbReference type="ARBA" id="ARBA00022553"/>
    </source>
</evidence>